<feature type="transmembrane region" description="Helical" evidence="1">
    <location>
        <begin position="93"/>
        <end position="112"/>
    </location>
</feature>
<feature type="transmembrane region" description="Helical" evidence="1">
    <location>
        <begin position="60"/>
        <end position="81"/>
    </location>
</feature>
<dbReference type="Proteomes" id="UP000809431">
    <property type="component" value="Unassembled WGS sequence"/>
</dbReference>
<proteinExistence type="predicted"/>
<evidence type="ECO:0000313" key="3">
    <source>
        <dbReference type="Proteomes" id="UP000809431"/>
    </source>
</evidence>
<reference evidence="2 3" key="1">
    <citation type="submission" date="2021-01" db="EMBL/GenBank/DDBJ databases">
        <title>Draft Genome Sequence and Polyhydroxyalkanoate Biosynthetic Potential of Jeongeupia naejangsanensis Type Strain DSM 24253.</title>
        <authorList>
            <person name="Turrini P."/>
            <person name="Artuso I."/>
            <person name="Lugli G.A."/>
            <person name="Frangipani E."/>
            <person name="Ventura M."/>
            <person name="Visca P."/>
        </authorList>
    </citation>
    <scope>NUCLEOTIDE SEQUENCE [LARGE SCALE GENOMIC DNA]</scope>
    <source>
        <strain evidence="2 3">DSM 24253</strain>
    </source>
</reference>
<keyword evidence="1" id="KW-0472">Membrane</keyword>
<keyword evidence="1" id="KW-0812">Transmembrane</keyword>
<dbReference type="EMBL" id="JAESND010000006">
    <property type="protein sequence ID" value="MBM3116738.1"/>
    <property type="molecule type" value="Genomic_DNA"/>
</dbReference>
<feature type="transmembrane region" description="Helical" evidence="1">
    <location>
        <begin position="118"/>
        <end position="139"/>
    </location>
</feature>
<accession>A0ABS2BNV5</accession>
<evidence type="ECO:0000313" key="2">
    <source>
        <dbReference type="EMBL" id="MBM3116738.1"/>
    </source>
</evidence>
<keyword evidence="1" id="KW-1133">Transmembrane helix</keyword>
<feature type="transmembrane region" description="Helical" evidence="1">
    <location>
        <begin position="12"/>
        <end position="30"/>
    </location>
</feature>
<name>A0ABS2BNV5_9NEIS</name>
<organism evidence="2 3">
    <name type="scientific">Jeongeupia naejangsanensis</name>
    <dbReference type="NCBI Taxonomy" id="613195"/>
    <lineage>
        <taxon>Bacteria</taxon>
        <taxon>Pseudomonadati</taxon>
        <taxon>Pseudomonadota</taxon>
        <taxon>Betaproteobacteria</taxon>
        <taxon>Neisseriales</taxon>
        <taxon>Chitinibacteraceae</taxon>
        <taxon>Jeongeupia</taxon>
    </lineage>
</organism>
<evidence type="ECO:0008006" key="4">
    <source>
        <dbReference type="Google" id="ProtNLM"/>
    </source>
</evidence>
<evidence type="ECO:0000256" key="1">
    <source>
        <dbReference type="SAM" id="Phobius"/>
    </source>
</evidence>
<protein>
    <recommendedName>
        <fullName evidence="4">Cell division protein</fullName>
    </recommendedName>
</protein>
<sequence length="148" mass="16712">MIQTRVWLVRWLYGAALAHLVVGLALPWVADAALLDGYHRSIEPAFRGGTTPDGARALQVWWMSLFGPTIQGLALWMWALVRIGDVQRSVTAWGWLIAGLLLWAPQDMLVSLRAGAWIHVWVDVLALVTMLPPLCWLWWRDRSVSDDS</sequence>
<comment type="caution">
    <text evidence="2">The sequence shown here is derived from an EMBL/GenBank/DDBJ whole genome shotgun (WGS) entry which is preliminary data.</text>
</comment>
<keyword evidence="3" id="KW-1185">Reference proteome</keyword>
<gene>
    <name evidence="2" type="ORF">JMJ54_12940</name>
</gene>
<dbReference type="RefSeq" id="WP_203538973.1">
    <property type="nucleotide sequence ID" value="NZ_JAESND010000006.1"/>
</dbReference>